<evidence type="ECO:0000256" key="1">
    <source>
        <dbReference type="ARBA" id="ARBA00001927"/>
    </source>
</evidence>
<accession>A0ABP6SL55</accession>
<dbReference type="Proteomes" id="UP001499990">
    <property type="component" value="Unassembled WGS sequence"/>
</dbReference>
<evidence type="ECO:0000256" key="4">
    <source>
        <dbReference type="ARBA" id="ARBA00022982"/>
    </source>
</evidence>
<keyword evidence="2 8" id="KW-0813">Transport</keyword>
<evidence type="ECO:0000256" key="7">
    <source>
        <dbReference type="ARBA" id="ARBA00023291"/>
    </source>
</evidence>
<evidence type="ECO:0000256" key="2">
    <source>
        <dbReference type="ARBA" id="ARBA00022448"/>
    </source>
</evidence>
<keyword evidence="7" id="KW-0003">3Fe-4S</keyword>
<comment type="caution">
    <text evidence="10">The sequence shown here is derived from an EMBL/GenBank/DDBJ whole genome shotgun (WGS) entry which is preliminary data.</text>
</comment>
<dbReference type="PANTHER" id="PTHR36923:SF3">
    <property type="entry name" value="FERREDOXIN"/>
    <property type="match status" value="1"/>
</dbReference>
<evidence type="ECO:0000256" key="8">
    <source>
        <dbReference type="RuleBase" id="RU368020"/>
    </source>
</evidence>
<comment type="function">
    <text evidence="8">Ferredoxins are iron-sulfur proteins that transfer electrons in a wide variety of metabolic reactions.</text>
</comment>
<dbReference type="RefSeq" id="WP_345043740.1">
    <property type="nucleotide sequence ID" value="NZ_BAAAYL010000001.1"/>
</dbReference>
<keyword evidence="3 8" id="KW-0479">Metal-binding</keyword>
<feature type="domain" description="4Fe-4S ferredoxin-type" evidence="9">
    <location>
        <begin position="1"/>
        <end position="29"/>
    </location>
</feature>
<keyword evidence="6 8" id="KW-0411">Iron-sulfur</keyword>
<evidence type="ECO:0000313" key="11">
    <source>
        <dbReference type="Proteomes" id="UP001499990"/>
    </source>
</evidence>
<dbReference type="InterPro" id="IPR001080">
    <property type="entry name" value="3Fe4S_ferredoxin"/>
</dbReference>
<dbReference type="EMBL" id="BAAAYL010000001">
    <property type="protein sequence ID" value="GAA3379158.1"/>
    <property type="molecule type" value="Genomic_DNA"/>
</dbReference>
<reference evidence="11" key="1">
    <citation type="journal article" date="2019" name="Int. J. Syst. Evol. Microbiol.">
        <title>The Global Catalogue of Microorganisms (GCM) 10K type strain sequencing project: providing services to taxonomists for standard genome sequencing and annotation.</title>
        <authorList>
            <consortium name="The Broad Institute Genomics Platform"/>
            <consortium name="The Broad Institute Genome Sequencing Center for Infectious Disease"/>
            <person name="Wu L."/>
            <person name="Ma J."/>
        </authorList>
    </citation>
    <scope>NUCLEOTIDE SEQUENCE [LARGE SCALE GENOMIC DNA]</scope>
    <source>
        <strain evidence="11">JCM 9651</strain>
    </source>
</reference>
<sequence length="66" mass="7203">MKIRIDHDRCRGAGQCALTAPELFDQSDDDGTVVLLNEQPPPELHDRARLAAGLCPNAVIHVTDEP</sequence>
<dbReference type="PRINTS" id="PR00352">
    <property type="entry name" value="3FE4SFRDOXIN"/>
</dbReference>
<organism evidence="10 11">
    <name type="scientific">Streptomyces sannanensis</name>
    <dbReference type="NCBI Taxonomy" id="285536"/>
    <lineage>
        <taxon>Bacteria</taxon>
        <taxon>Bacillati</taxon>
        <taxon>Actinomycetota</taxon>
        <taxon>Actinomycetes</taxon>
        <taxon>Kitasatosporales</taxon>
        <taxon>Streptomycetaceae</taxon>
        <taxon>Streptomyces</taxon>
    </lineage>
</organism>
<evidence type="ECO:0000256" key="6">
    <source>
        <dbReference type="ARBA" id="ARBA00023014"/>
    </source>
</evidence>
<dbReference type="PROSITE" id="PS51379">
    <property type="entry name" value="4FE4S_FER_2"/>
    <property type="match status" value="1"/>
</dbReference>
<evidence type="ECO:0000256" key="3">
    <source>
        <dbReference type="ARBA" id="ARBA00022723"/>
    </source>
</evidence>
<evidence type="ECO:0000256" key="5">
    <source>
        <dbReference type="ARBA" id="ARBA00023004"/>
    </source>
</evidence>
<keyword evidence="11" id="KW-1185">Reference proteome</keyword>
<proteinExistence type="predicted"/>
<comment type="cofactor">
    <cofactor evidence="1">
        <name>[3Fe-4S] cluster</name>
        <dbReference type="ChEBI" id="CHEBI:21137"/>
    </cofactor>
</comment>
<evidence type="ECO:0000313" key="10">
    <source>
        <dbReference type="EMBL" id="GAA3379158.1"/>
    </source>
</evidence>
<dbReference type="Gene3D" id="3.30.70.20">
    <property type="match status" value="1"/>
</dbReference>
<dbReference type="InterPro" id="IPR051269">
    <property type="entry name" value="Fe-S_cluster_ET"/>
</dbReference>
<name>A0ABP6SL55_9ACTN</name>
<dbReference type="Pfam" id="PF13459">
    <property type="entry name" value="Fer4_15"/>
    <property type="match status" value="1"/>
</dbReference>
<keyword evidence="5 8" id="KW-0408">Iron</keyword>
<keyword evidence="4 8" id="KW-0249">Electron transport</keyword>
<dbReference type="SUPFAM" id="SSF54862">
    <property type="entry name" value="4Fe-4S ferredoxins"/>
    <property type="match status" value="1"/>
</dbReference>
<protein>
    <recommendedName>
        <fullName evidence="8">Ferredoxin</fullName>
    </recommendedName>
</protein>
<evidence type="ECO:0000259" key="9">
    <source>
        <dbReference type="PROSITE" id="PS51379"/>
    </source>
</evidence>
<dbReference type="PANTHER" id="PTHR36923">
    <property type="entry name" value="FERREDOXIN"/>
    <property type="match status" value="1"/>
</dbReference>
<gene>
    <name evidence="10" type="ORF">GCM10020367_61600</name>
</gene>
<dbReference type="InterPro" id="IPR017896">
    <property type="entry name" value="4Fe4S_Fe-S-bd"/>
</dbReference>